<dbReference type="EMBL" id="MU004455">
    <property type="protein sequence ID" value="KAF2650431.1"/>
    <property type="molecule type" value="Genomic_DNA"/>
</dbReference>
<comment type="similarity">
    <text evidence="2">Belongs to the class I-like SAM-binding methyltransferase superfamily. Erg6/SMT family.</text>
</comment>
<dbReference type="Pfam" id="PF13847">
    <property type="entry name" value="Methyltransf_31"/>
    <property type="match status" value="1"/>
</dbReference>
<evidence type="ECO:0000313" key="5">
    <source>
        <dbReference type="Proteomes" id="UP000799324"/>
    </source>
</evidence>
<keyword evidence="4" id="KW-0489">Methyltransferase</keyword>
<organism evidence="4 5">
    <name type="scientific">Lophiostoma macrostomum CBS 122681</name>
    <dbReference type="NCBI Taxonomy" id="1314788"/>
    <lineage>
        <taxon>Eukaryota</taxon>
        <taxon>Fungi</taxon>
        <taxon>Dikarya</taxon>
        <taxon>Ascomycota</taxon>
        <taxon>Pezizomycotina</taxon>
        <taxon>Dothideomycetes</taxon>
        <taxon>Pleosporomycetidae</taxon>
        <taxon>Pleosporales</taxon>
        <taxon>Lophiostomataceae</taxon>
        <taxon>Lophiostoma</taxon>
    </lineage>
</organism>
<evidence type="ECO:0000256" key="2">
    <source>
        <dbReference type="ARBA" id="ARBA00038188"/>
    </source>
</evidence>
<dbReference type="CDD" id="cd02440">
    <property type="entry name" value="AdoMet_MTases"/>
    <property type="match status" value="1"/>
</dbReference>
<keyword evidence="1" id="KW-0808">Transferase</keyword>
<dbReference type="InterPro" id="IPR025714">
    <property type="entry name" value="Methyltranfer_dom"/>
</dbReference>
<dbReference type="GO" id="GO:0005783">
    <property type="term" value="C:endoplasmic reticulum"/>
    <property type="evidence" value="ECO:0007669"/>
    <property type="project" value="TreeGrafter"/>
</dbReference>
<dbReference type="OrthoDB" id="10017101at2759"/>
<evidence type="ECO:0000259" key="3">
    <source>
        <dbReference type="Pfam" id="PF13847"/>
    </source>
</evidence>
<dbReference type="GO" id="GO:0032259">
    <property type="term" value="P:methylation"/>
    <property type="evidence" value="ECO:0007669"/>
    <property type="project" value="UniProtKB-KW"/>
</dbReference>
<keyword evidence="5" id="KW-1185">Reference proteome</keyword>
<dbReference type="SUPFAM" id="SSF53335">
    <property type="entry name" value="S-adenosyl-L-methionine-dependent methyltransferases"/>
    <property type="match status" value="1"/>
</dbReference>
<dbReference type="Proteomes" id="UP000799324">
    <property type="component" value="Unassembled WGS sequence"/>
</dbReference>
<proteinExistence type="inferred from homology"/>
<name>A0A6A6STY4_9PLEO</name>
<evidence type="ECO:0000313" key="4">
    <source>
        <dbReference type="EMBL" id="KAF2650431.1"/>
    </source>
</evidence>
<feature type="domain" description="Methyltransferase" evidence="3">
    <location>
        <begin position="43"/>
        <end position="151"/>
    </location>
</feature>
<dbReference type="PANTHER" id="PTHR44068:SF1">
    <property type="entry name" value="HYPOTHETICAL LOC100005854"/>
    <property type="match status" value="1"/>
</dbReference>
<dbReference type="Gene3D" id="3.40.50.150">
    <property type="entry name" value="Vaccinia Virus protein VP39"/>
    <property type="match status" value="1"/>
</dbReference>
<evidence type="ECO:0000256" key="1">
    <source>
        <dbReference type="ARBA" id="ARBA00022679"/>
    </source>
</evidence>
<dbReference type="GO" id="GO:0016126">
    <property type="term" value="P:sterol biosynthetic process"/>
    <property type="evidence" value="ECO:0007669"/>
    <property type="project" value="TreeGrafter"/>
</dbReference>
<dbReference type="InterPro" id="IPR029063">
    <property type="entry name" value="SAM-dependent_MTases_sf"/>
</dbReference>
<accession>A0A6A6STY4</accession>
<reference evidence="4" key="1">
    <citation type="journal article" date="2020" name="Stud. Mycol.">
        <title>101 Dothideomycetes genomes: a test case for predicting lifestyles and emergence of pathogens.</title>
        <authorList>
            <person name="Haridas S."/>
            <person name="Albert R."/>
            <person name="Binder M."/>
            <person name="Bloem J."/>
            <person name="Labutti K."/>
            <person name="Salamov A."/>
            <person name="Andreopoulos B."/>
            <person name="Baker S."/>
            <person name="Barry K."/>
            <person name="Bills G."/>
            <person name="Bluhm B."/>
            <person name="Cannon C."/>
            <person name="Castanera R."/>
            <person name="Culley D."/>
            <person name="Daum C."/>
            <person name="Ezra D."/>
            <person name="Gonzalez J."/>
            <person name="Henrissat B."/>
            <person name="Kuo A."/>
            <person name="Liang C."/>
            <person name="Lipzen A."/>
            <person name="Lutzoni F."/>
            <person name="Magnuson J."/>
            <person name="Mondo S."/>
            <person name="Nolan M."/>
            <person name="Ohm R."/>
            <person name="Pangilinan J."/>
            <person name="Park H.-J."/>
            <person name="Ramirez L."/>
            <person name="Alfaro M."/>
            <person name="Sun H."/>
            <person name="Tritt A."/>
            <person name="Yoshinaga Y."/>
            <person name="Zwiers L.-H."/>
            <person name="Turgeon B."/>
            <person name="Goodwin S."/>
            <person name="Spatafora J."/>
            <person name="Crous P."/>
            <person name="Grigoriev I."/>
        </authorList>
    </citation>
    <scope>NUCLEOTIDE SEQUENCE</scope>
    <source>
        <strain evidence="4">CBS 122681</strain>
    </source>
</reference>
<dbReference type="InterPro" id="IPR050447">
    <property type="entry name" value="Erg6_SMT_methyltransf"/>
</dbReference>
<sequence>MSSNTSVDPPGQAQAQAIHHELRNAENSAAFVLPKLQSMKESNPGLKLLDVGAGSGTITASFAKLLPDGHVTGLDLKAEILPRARTVAEIAGVKNVNFLQGDCKKLPFEDGTFDVVFCHQMLTHMPAPEDALREMLRVTKPGGIVAAREGDFKTEAVYPESPALLKFHKTVATMMGAAGGTETAGRQLLPWALKAGAERTNITLTFGTWLYVTQHEKDTWAGGLITTLKTGVLREKGVKAGLITEEECADMITAWESWAAGESSSISMMHGEIMIQK</sequence>
<dbReference type="AlphaFoldDB" id="A0A6A6STY4"/>
<gene>
    <name evidence="4" type="ORF">K491DRAFT_720772</name>
</gene>
<dbReference type="PANTHER" id="PTHR44068">
    <property type="entry name" value="ZGC:194242"/>
    <property type="match status" value="1"/>
</dbReference>
<protein>
    <submittedName>
        <fullName evidence="4">Methylase</fullName>
    </submittedName>
</protein>
<dbReference type="GO" id="GO:0003838">
    <property type="term" value="F:sterol 24-C-methyltransferase activity"/>
    <property type="evidence" value="ECO:0007669"/>
    <property type="project" value="TreeGrafter"/>
</dbReference>